<feature type="region of interest" description="Domain IV, binds dsDNA" evidence="8">
    <location>
        <begin position="413"/>
        <end position="534"/>
    </location>
</feature>
<accession>A0A6B3LAL6</accession>
<evidence type="ECO:0000256" key="1">
    <source>
        <dbReference type="ARBA" id="ARBA00006583"/>
    </source>
</evidence>
<dbReference type="KEGG" id="soa:G3M56_000005"/>
<dbReference type="InterPro" id="IPR027417">
    <property type="entry name" value="P-loop_NTPase"/>
</dbReference>
<dbReference type="GO" id="GO:0005886">
    <property type="term" value="C:plasma membrane"/>
    <property type="evidence" value="ECO:0007669"/>
    <property type="project" value="TreeGrafter"/>
</dbReference>
<evidence type="ECO:0000256" key="7">
    <source>
        <dbReference type="ARBA" id="ARBA00023125"/>
    </source>
</evidence>
<dbReference type="InterPro" id="IPR013317">
    <property type="entry name" value="DnaA_dom"/>
</dbReference>
<dbReference type="NCBIfam" id="TIGR00362">
    <property type="entry name" value="DnaA"/>
    <property type="match status" value="1"/>
</dbReference>
<dbReference type="InterPro" id="IPR010921">
    <property type="entry name" value="Trp_repressor/repl_initiator"/>
</dbReference>
<dbReference type="InterPro" id="IPR013159">
    <property type="entry name" value="DnaA_C"/>
</dbReference>
<gene>
    <name evidence="8 15" type="primary">dnaA</name>
    <name evidence="15" type="ORF">G3M56_000005</name>
</gene>
<evidence type="ECO:0000256" key="9">
    <source>
        <dbReference type="NCBIfam" id="TIGR00362"/>
    </source>
</evidence>
<comment type="caution">
    <text evidence="8">Lacks conserved residue(s) required for the propagation of feature annotation.</text>
</comment>
<comment type="subunit">
    <text evidence="8">Oligomerizes as a right-handed, spiral filament on DNA at oriC.</text>
</comment>
<dbReference type="InterPro" id="IPR024633">
    <property type="entry name" value="DnaA_N_dom"/>
</dbReference>
<dbReference type="Pfam" id="PF08299">
    <property type="entry name" value="Bac_DnaA_C"/>
    <property type="match status" value="1"/>
</dbReference>
<comment type="function">
    <text evidence="8 10">Plays an essential role in the initiation and regulation of chromosomal replication. ATP-DnaA binds to the origin of replication (oriC) to initiate formation of the DNA replication initiation complex once per cell cycle. Binds the DnaA box (a 9 base pair repeat at the origin) and separates the double-stranded (ds)DNA. Forms a right-handed helical filament on oriC DNA; dsDNA binds to the exterior of the filament while single-stranded (ss)DNA is stabiized in the filament's interior. The ATP-DnaA-oriC complex binds and stabilizes one strand of the AT-rich DNA unwinding element (DUE), permitting loading of DNA polymerase. After initiation quickly degrades to an ADP-DnaA complex that is not apt for DNA replication. Binds acidic phospholipids.</text>
</comment>
<keyword evidence="5 8" id="KW-0067">ATP-binding</keyword>
<dbReference type="SMART" id="SM00382">
    <property type="entry name" value="AAA"/>
    <property type="match status" value="1"/>
</dbReference>
<dbReference type="Proteomes" id="UP000475117">
    <property type="component" value="Chromosome"/>
</dbReference>
<feature type="region of interest" description="Domain III, AAA+ region" evidence="8">
    <location>
        <begin position="196"/>
        <end position="412"/>
    </location>
</feature>
<organism evidence="15 16">
    <name type="scientific">Sulfuriroseicoccus oceanibius</name>
    <dbReference type="NCBI Taxonomy" id="2707525"/>
    <lineage>
        <taxon>Bacteria</taxon>
        <taxon>Pseudomonadati</taxon>
        <taxon>Verrucomicrobiota</taxon>
        <taxon>Verrucomicrobiia</taxon>
        <taxon>Verrucomicrobiales</taxon>
        <taxon>Verrucomicrobiaceae</taxon>
        <taxon>Sulfuriroseicoccus</taxon>
    </lineage>
</organism>
<dbReference type="CDD" id="cd00009">
    <property type="entry name" value="AAA"/>
    <property type="match status" value="1"/>
</dbReference>
<keyword evidence="3 8" id="KW-0235">DNA replication</keyword>
<keyword evidence="16" id="KW-1185">Reference proteome</keyword>
<comment type="subcellular location">
    <subcellularLocation>
        <location evidence="8">Cytoplasm</location>
    </subcellularLocation>
</comment>
<comment type="domain">
    <text evidence="8">Domain I is involved in oligomerization and binding regulators, domain II is flexibile and of varying length in different bacteria, domain III forms the AAA+ region, while domain IV binds dsDNA.</text>
</comment>
<dbReference type="PRINTS" id="PR00051">
    <property type="entry name" value="DNAA"/>
</dbReference>
<dbReference type="Gene3D" id="1.10.1750.10">
    <property type="match status" value="1"/>
</dbReference>
<reference evidence="15 16" key="1">
    <citation type="submission" date="2020-12" db="EMBL/GenBank/DDBJ databases">
        <title>Sulforoseuscoccus oceanibium gen. nov., sp. nov., a representative of the phylum Verrucomicrobia with special cytoplasmic membrane, and proposal of Sulforoseuscoccusaceae fam. nov.</title>
        <authorList>
            <person name="Xi F."/>
        </authorList>
    </citation>
    <scope>NUCLEOTIDE SEQUENCE [LARGE SCALE GENOMIC DNA]</scope>
    <source>
        <strain evidence="15 16">T37</strain>
    </source>
</reference>
<dbReference type="PANTHER" id="PTHR30050:SF2">
    <property type="entry name" value="CHROMOSOMAL REPLICATION INITIATOR PROTEIN DNAA"/>
    <property type="match status" value="1"/>
</dbReference>
<sequence>MVDNLDALWSKTSNHLSNQLGADAFDRWFSAARLMHHNDGELTLGVPDDMHEFWIESNYRNDLEKAISSVSGAEYSVRLRVCDGLTDYTPAPSDEASLPSFDEMVPAGEESGAVSFDEPAQNDEEPAAEPFGLFEPASSNASTDTAVALEDKPTTLTSDEPFSPAASEETPLPTAPGSKGEEVLDARTRRKIEECGIKEDYTFDTYVVGTHNRFAHAAAIAVGKAPARNYNPFFLHGGTGLGKTHLMQSIGHKLIRGRKRTKVVYLTCEQFTNEFIDAIQRNSLTPFRERYRSVDVLLIDDIQFLIGKDRSQEEFFHTFNALFDSQKQIVISSDRPAAEIKNLEPRLVSRFEWGLTAELQAPDTETRIAILRRKAQQWGVHVEDDIIQFLAERIRNNVRRLEGGLMRLASYASLSGEPLVMDHCEHLLRDILQQESKTTITIDGIQRKVAEHFDIRLADMSSKRRPAHIAFPRQIAMYLSRQMTGASLTDIGDSFGGRDHGTVIYACKKVEDRSKKEEDLRRTLSLIEDKIRRG</sequence>
<evidence type="ECO:0000259" key="13">
    <source>
        <dbReference type="SMART" id="SM00382"/>
    </source>
</evidence>
<dbReference type="GO" id="GO:0008289">
    <property type="term" value="F:lipid binding"/>
    <property type="evidence" value="ECO:0007669"/>
    <property type="project" value="UniProtKB-KW"/>
</dbReference>
<keyword evidence="6 8" id="KW-0446">Lipid-binding</keyword>
<keyword evidence="4 8" id="KW-0547">Nucleotide-binding</keyword>
<feature type="region of interest" description="Domain I, interacts with DnaA modulators" evidence="8">
    <location>
        <begin position="1"/>
        <end position="128"/>
    </location>
</feature>
<feature type="binding site" evidence="8">
    <location>
        <position position="240"/>
    </location>
    <ligand>
        <name>ATP</name>
        <dbReference type="ChEBI" id="CHEBI:30616"/>
    </ligand>
</feature>
<comment type="similarity">
    <text evidence="1 8 11">Belongs to the DnaA family.</text>
</comment>
<feature type="region of interest" description="Disordered" evidence="12">
    <location>
        <begin position="113"/>
        <end position="182"/>
    </location>
</feature>
<dbReference type="Pfam" id="PF11638">
    <property type="entry name" value="DnaA_N"/>
    <property type="match status" value="1"/>
</dbReference>
<dbReference type="Pfam" id="PF00308">
    <property type="entry name" value="Bac_DnaA"/>
    <property type="match status" value="1"/>
</dbReference>
<dbReference type="PANTHER" id="PTHR30050">
    <property type="entry name" value="CHROMOSOMAL REPLICATION INITIATOR PROTEIN DNAA"/>
    <property type="match status" value="1"/>
</dbReference>
<dbReference type="GO" id="GO:0005524">
    <property type="term" value="F:ATP binding"/>
    <property type="evidence" value="ECO:0007669"/>
    <property type="project" value="UniProtKB-UniRule"/>
</dbReference>
<dbReference type="HAMAP" id="MF_00377">
    <property type="entry name" value="DnaA_bact"/>
    <property type="match status" value="1"/>
</dbReference>
<evidence type="ECO:0000313" key="15">
    <source>
        <dbReference type="EMBL" id="QQL45009.1"/>
    </source>
</evidence>
<evidence type="ECO:0000256" key="8">
    <source>
        <dbReference type="HAMAP-Rule" id="MF_00377"/>
    </source>
</evidence>
<feature type="binding site" evidence="8">
    <location>
        <position position="244"/>
    </location>
    <ligand>
        <name>ATP</name>
        <dbReference type="ChEBI" id="CHEBI:30616"/>
    </ligand>
</feature>
<evidence type="ECO:0000256" key="4">
    <source>
        <dbReference type="ARBA" id="ARBA00022741"/>
    </source>
</evidence>
<dbReference type="SUPFAM" id="SSF48295">
    <property type="entry name" value="TrpR-like"/>
    <property type="match status" value="1"/>
</dbReference>
<dbReference type="RefSeq" id="WP_164365367.1">
    <property type="nucleotide sequence ID" value="NZ_CP066776.1"/>
</dbReference>
<dbReference type="GO" id="GO:0005737">
    <property type="term" value="C:cytoplasm"/>
    <property type="evidence" value="ECO:0007669"/>
    <property type="project" value="UniProtKB-SubCell"/>
</dbReference>
<evidence type="ECO:0000256" key="2">
    <source>
        <dbReference type="ARBA" id="ARBA00022490"/>
    </source>
</evidence>
<evidence type="ECO:0000256" key="11">
    <source>
        <dbReference type="RuleBase" id="RU004227"/>
    </source>
</evidence>
<proteinExistence type="inferred from homology"/>
<feature type="binding site" evidence="8">
    <location>
        <position position="242"/>
    </location>
    <ligand>
        <name>ATP</name>
        <dbReference type="ChEBI" id="CHEBI:30616"/>
    </ligand>
</feature>
<evidence type="ECO:0000256" key="12">
    <source>
        <dbReference type="SAM" id="MobiDB-lite"/>
    </source>
</evidence>
<keyword evidence="2 8" id="KW-0963">Cytoplasm</keyword>
<dbReference type="InterPro" id="IPR003593">
    <property type="entry name" value="AAA+_ATPase"/>
</dbReference>
<evidence type="ECO:0000313" key="16">
    <source>
        <dbReference type="Proteomes" id="UP000475117"/>
    </source>
</evidence>
<name>A0A6B3LAL6_9BACT</name>
<dbReference type="InterPro" id="IPR020591">
    <property type="entry name" value="Chromosome_initiator_DnaA-like"/>
</dbReference>
<dbReference type="GO" id="GO:0006270">
    <property type="term" value="P:DNA replication initiation"/>
    <property type="evidence" value="ECO:0007669"/>
    <property type="project" value="UniProtKB-UniRule"/>
</dbReference>
<protein>
    <recommendedName>
        <fullName evidence="8 9">Chromosomal replication initiator protein DnaA</fullName>
    </recommendedName>
</protein>
<dbReference type="CDD" id="cd06571">
    <property type="entry name" value="Bac_DnaA_C"/>
    <property type="match status" value="1"/>
</dbReference>
<feature type="domain" description="Chromosomal replication initiator DnaA C-terminal" evidence="14">
    <location>
        <begin position="441"/>
        <end position="510"/>
    </location>
</feature>
<evidence type="ECO:0000256" key="3">
    <source>
        <dbReference type="ARBA" id="ARBA00022705"/>
    </source>
</evidence>
<dbReference type="EMBL" id="CP066776">
    <property type="protein sequence ID" value="QQL45009.1"/>
    <property type="molecule type" value="Genomic_DNA"/>
</dbReference>
<dbReference type="FunFam" id="3.40.50.300:FF:000668">
    <property type="entry name" value="Chromosomal replication initiator protein DnaA"/>
    <property type="match status" value="1"/>
</dbReference>
<keyword evidence="7 8" id="KW-0238">DNA-binding</keyword>
<evidence type="ECO:0000256" key="10">
    <source>
        <dbReference type="RuleBase" id="RU000577"/>
    </source>
</evidence>
<dbReference type="SMART" id="SM00760">
    <property type="entry name" value="Bac_DnaA_C"/>
    <property type="match status" value="1"/>
</dbReference>
<dbReference type="Gene3D" id="1.10.8.60">
    <property type="match status" value="1"/>
</dbReference>
<dbReference type="GO" id="GO:0003688">
    <property type="term" value="F:DNA replication origin binding"/>
    <property type="evidence" value="ECO:0007669"/>
    <property type="project" value="UniProtKB-UniRule"/>
</dbReference>
<dbReference type="GO" id="GO:0006275">
    <property type="term" value="P:regulation of DNA replication"/>
    <property type="evidence" value="ECO:0007669"/>
    <property type="project" value="UniProtKB-UniRule"/>
</dbReference>
<dbReference type="InterPro" id="IPR001957">
    <property type="entry name" value="Chromosome_initiator_DnaA"/>
</dbReference>
<dbReference type="Gene3D" id="3.40.50.300">
    <property type="entry name" value="P-loop containing nucleotide triphosphate hydrolases"/>
    <property type="match status" value="1"/>
</dbReference>
<dbReference type="Gene3D" id="3.30.300.180">
    <property type="match status" value="1"/>
</dbReference>
<feature type="domain" description="AAA+ ATPase" evidence="13">
    <location>
        <begin position="229"/>
        <end position="359"/>
    </location>
</feature>
<evidence type="ECO:0000256" key="5">
    <source>
        <dbReference type="ARBA" id="ARBA00022840"/>
    </source>
</evidence>
<dbReference type="SUPFAM" id="SSF52540">
    <property type="entry name" value="P-loop containing nucleoside triphosphate hydrolases"/>
    <property type="match status" value="1"/>
</dbReference>
<feature type="binding site" evidence="8">
    <location>
        <position position="243"/>
    </location>
    <ligand>
        <name>ATP</name>
        <dbReference type="ChEBI" id="CHEBI:30616"/>
    </ligand>
</feature>
<dbReference type="AlphaFoldDB" id="A0A6B3LAL6"/>
<dbReference type="InterPro" id="IPR038454">
    <property type="entry name" value="DnaA_N_sf"/>
</dbReference>
<evidence type="ECO:0000259" key="14">
    <source>
        <dbReference type="SMART" id="SM00760"/>
    </source>
</evidence>
<evidence type="ECO:0000256" key="6">
    <source>
        <dbReference type="ARBA" id="ARBA00023121"/>
    </source>
</evidence>